<dbReference type="EMBL" id="VMRY01000010">
    <property type="protein sequence ID" value="TVT58014.1"/>
    <property type="molecule type" value="Genomic_DNA"/>
</dbReference>
<evidence type="ECO:0000313" key="2">
    <source>
        <dbReference type="EMBL" id="TVT58014.1"/>
    </source>
</evidence>
<evidence type="ECO:0000313" key="3">
    <source>
        <dbReference type="Proteomes" id="UP000317355"/>
    </source>
</evidence>
<gene>
    <name evidence="2" type="ORF">FHK82_04675</name>
</gene>
<dbReference type="PANTHER" id="PTHR35446">
    <property type="entry name" value="SI:CH211-175M2.5"/>
    <property type="match status" value="1"/>
</dbReference>
<dbReference type="Proteomes" id="UP000317355">
    <property type="component" value="Unassembled WGS sequence"/>
</dbReference>
<dbReference type="InterPro" id="IPR029032">
    <property type="entry name" value="AhpD-like"/>
</dbReference>
<dbReference type="Gene3D" id="1.20.1290.10">
    <property type="entry name" value="AhpD-like"/>
    <property type="match status" value="1"/>
</dbReference>
<sequence>MSRIAPITLDQTDAATAATLKAAQAKLGLLPNMFATMAHAPTLLNGYLQFAETLGGGRLTAKQREMIALAVAQENSCEYCLSAHAALGKGAGLNAEAIAHAQQGNAQDALDAALLSFAKAITQHRGEVTDSDFSQAQLSGLDEGLMMEVVANVALNVLTNYTNRLAATEVDFPRVALLKAA</sequence>
<name>A0A558DAE6_9GAMM</name>
<dbReference type="AlphaFoldDB" id="A0A558DAE6"/>
<protein>
    <submittedName>
        <fullName evidence="2">Carboxymuconolactone decarboxylase family protein</fullName>
    </submittedName>
</protein>
<dbReference type="Pfam" id="PF02627">
    <property type="entry name" value="CMD"/>
    <property type="match status" value="1"/>
</dbReference>
<accession>A0A558DAE6</accession>
<comment type="caution">
    <text evidence="2">The sequence shown here is derived from an EMBL/GenBank/DDBJ whole genome shotgun (WGS) entry which is preliminary data.</text>
</comment>
<dbReference type="InterPro" id="IPR004675">
    <property type="entry name" value="AhpD_core"/>
</dbReference>
<evidence type="ECO:0000259" key="1">
    <source>
        <dbReference type="Pfam" id="PF02627"/>
    </source>
</evidence>
<dbReference type="GO" id="GO:0051920">
    <property type="term" value="F:peroxiredoxin activity"/>
    <property type="evidence" value="ECO:0007669"/>
    <property type="project" value="InterPro"/>
</dbReference>
<reference evidence="2 3" key="1">
    <citation type="submission" date="2019-07" db="EMBL/GenBank/DDBJ databases">
        <title>The pathways for chlorine oxyanion respiration interact through the shared metabolite chlorate.</title>
        <authorList>
            <person name="Barnum T.P."/>
            <person name="Cheng Y."/>
            <person name="Hill K.A."/>
            <person name="Lucas L.N."/>
            <person name="Carlson H.K."/>
            <person name="Coates J.D."/>
        </authorList>
    </citation>
    <scope>NUCLEOTIDE SEQUENCE [LARGE SCALE GENOMIC DNA]</scope>
    <source>
        <strain evidence="2">BK-3</strain>
    </source>
</reference>
<feature type="domain" description="Carboxymuconolactone decarboxylase-like" evidence="1">
    <location>
        <begin position="41"/>
        <end position="120"/>
    </location>
</feature>
<dbReference type="InterPro" id="IPR003779">
    <property type="entry name" value="CMD-like"/>
</dbReference>
<proteinExistence type="predicted"/>
<organism evidence="2 3">
    <name type="scientific">Sedimenticola thiotaurini</name>
    <dbReference type="NCBI Taxonomy" id="1543721"/>
    <lineage>
        <taxon>Bacteria</taxon>
        <taxon>Pseudomonadati</taxon>
        <taxon>Pseudomonadota</taxon>
        <taxon>Gammaproteobacteria</taxon>
        <taxon>Chromatiales</taxon>
        <taxon>Sedimenticolaceae</taxon>
        <taxon>Sedimenticola</taxon>
    </lineage>
</organism>
<dbReference type="PANTHER" id="PTHR35446:SF3">
    <property type="entry name" value="CMD DOMAIN-CONTAINING PROTEIN"/>
    <property type="match status" value="1"/>
</dbReference>
<dbReference type="SUPFAM" id="SSF69118">
    <property type="entry name" value="AhpD-like"/>
    <property type="match status" value="1"/>
</dbReference>
<dbReference type="NCBIfam" id="TIGR00778">
    <property type="entry name" value="ahpD_dom"/>
    <property type="match status" value="1"/>
</dbReference>